<comment type="similarity">
    <text evidence="1 3">Belongs to the enoyl-CoA hydratase/isomerase family.</text>
</comment>
<sequence length="253" mass="26549">MTLRLEREGAVARLLIDRADKRNAMNQSMWGALPMLVEQVMADDAVRVLILASATPGLFCAGADIGEFAAHSGDPDWRIANQAAIRASQYALAHAPKPVIAAIEGDCVGGGCGLAMACDIRVAAPAARLGITPAKLGIVYSLFDTKLLVDLVGPGQAKRVLMTGTLFPADEALAMGLIDQVAPDPLAAALAMATTIAGNAQHSVRSAKAIITRILNGQADDDEATLALFRDAFTLPDFAEGVSAFRAKRRPEF</sequence>
<evidence type="ECO:0000313" key="4">
    <source>
        <dbReference type="EMBL" id="MBB3981770.1"/>
    </source>
</evidence>
<reference evidence="4 5" key="1">
    <citation type="submission" date="2020-08" db="EMBL/GenBank/DDBJ databases">
        <title>Genomic Encyclopedia of Type Strains, Phase IV (KMG-IV): sequencing the most valuable type-strain genomes for metagenomic binning, comparative biology and taxonomic classification.</title>
        <authorList>
            <person name="Goeker M."/>
        </authorList>
    </citation>
    <scope>NUCLEOTIDE SEQUENCE [LARGE SCALE GENOMIC DNA]</scope>
    <source>
        <strain evidence="4 5">DSM 29348</strain>
    </source>
</reference>
<organism evidence="4 5">
    <name type="scientific">Sphingobium fontiphilum</name>
    <dbReference type="NCBI Taxonomy" id="944425"/>
    <lineage>
        <taxon>Bacteria</taxon>
        <taxon>Pseudomonadati</taxon>
        <taxon>Pseudomonadota</taxon>
        <taxon>Alphaproteobacteria</taxon>
        <taxon>Sphingomonadales</taxon>
        <taxon>Sphingomonadaceae</taxon>
        <taxon>Sphingobium</taxon>
    </lineage>
</organism>
<dbReference type="Gene3D" id="1.10.12.10">
    <property type="entry name" value="Lyase 2-enoyl-coa Hydratase, Chain A, domain 2"/>
    <property type="match status" value="1"/>
</dbReference>
<dbReference type="PROSITE" id="PS00166">
    <property type="entry name" value="ENOYL_COA_HYDRATASE"/>
    <property type="match status" value="1"/>
</dbReference>
<dbReference type="Gene3D" id="3.90.226.10">
    <property type="entry name" value="2-enoyl-CoA Hydratase, Chain A, domain 1"/>
    <property type="match status" value="1"/>
</dbReference>
<proteinExistence type="inferred from homology"/>
<dbReference type="PANTHER" id="PTHR11941:SF54">
    <property type="entry name" value="ENOYL-COA HYDRATASE, MITOCHONDRIAL"/>
    <property type="match status" value="1"/>
</dbReference>
<evidence type="ECO:0000256" key="3">
    <source>
        <dbReference type="RuleBase" id="RU003707"/>
    </source>
</evidence>
<keyword evidence="5" id="KW-1185">Reference proteome</keyword>
<dbReference type="InterPro" id="IPR014748">
    <property type="entry name" value="Enoyl-CoA_hydra_C"/>
</dbReference>
<dbReference type="AlphaFoldDB" id="A0A7W6GNG1"/>
<dbReference type="GO" id="GO:0006635">
    <property type="term" value="P:fatty acid beta-oxidation"/>
    <property type="evidence" value="ECO:0007669"/>
    <property type="project" value="TreeGrafter"/>
</dbReference>
<evidence type="ECO:0000256" key="1">
    <source>
        <dbReference type="ARBA" id="ARBA00005254"/>
    </source>
</evidence>
<keyword evidence="2" id="KW-0456">Lyase</keyword>
<dbReference type="SUPFAM" id="SSF52096">
    <property type="entry name" value="ClpP/crotonase"/>
    <property type="match status" value="1"/>
</dbReference>
<evidence type="ECO:0000256" key="2">
    <source>
        <dbReference type="ARBA" id="ARBA00023239"/>
    </source>
</evidence>
<dbReference type="CDD" id="cd06558">
    <property type="entry name" value="crotonase-like"/>
    <property type="match status" value="1"/>
</dbReference>
<dbReference type="InterPro" id="IPR029045">
    <property type="entry name" value="ClpP/crotonase-like_dom_sf"/>
</dbReference>
<dbReference type="GO" id="GO:0016829">
    <property type="term" value="F:lyase activity"/>
    <property type="evidence" value="ECO:0007669"/>
    <property type="project" value="UniProtKB-KW"/>
</dbReference>
<dbReference type="PANTHER" id="PTHR11941">
    <property type="entry name" value="ENOYL-COA HYDRATASE-RELATED"/>
    <property type="match status" value="1"/>
</dbReference>
<comment type="caution">
    <text evidence="4">The sequence shown here is derived from an EMBL/GenBank/DDBJ whole genome shotgun (WGS) entry which is preliminary data.</text>
</comment>
<name>A0A7W6GNG1_9SPHN</name>
<evidence type="ECO:0000313" key="5">
    <source>
        <dbReference type="Proteomes" id="UP000552757"/>
    </source>
</evidence>
<accession>A0A7W6GNG1</accession>
<dbReference type="Pfam" id="PF00378">
    <property type="entry name" value="ECH_1"/>
    <property type="match status" value="1"/>
</dbReference>
<dbReference type="RefSeq" id="WP_183954891.1">
    <property type="nucleotide sequence ID" value="NZ_JACIEB010000003.1"/>
</dbReference>
<protein>
    <submittedName>
        <fullName evidence="4">Enoyl-CoA hydratase/carnithine racemase</fullName>
    </submittedName>
</protein>
<gene>
    <name evidence="4" type="ORF">GGR44_001429</name>
</gene>
<dbReference type="EMBL" id="JACIEB010000003">
    <property type="protein sequence ID" value="MBB3981770.1"/>
    <property type="molecule type" value="Genomic_DNA"/>
</dbReference>
<dbReference type="InterPro" id="IPR018376">
    <property type="entry name" value="Enoyl-CoA_hyd/isom_CS"/>
</dbReference>
<dbReference type="InterPro" id="IPR001753">
    <property type="entry name" value="Enoyl-CoA_hydra/iso"/>
</dbReference>
<dbReference type="Proteomes" id="UP000552757">
    <property type="component" value="Unassembled WGS sequence"/>
</dbReference>